<accession>A0A6A3P580</accession>
<dbReference type="PANTHER" id="PTHR11439:SF491">
    <property type="entry name" value="INTEGRASE CATALYTIC DOMAIN-CONTAINING PROTEIN"/>
    <property type="match status" value="1"/>
</dbReference>
<protein>
    <recommendedName>
        <fullName evidence="2">Reverse transcriptase Ty1/copia-type domain-containing protein</fullName>
    </recommendedName>
</protein>
<dbReference type="AlphaFoldDB" id="A0A6A3P580"/>
<comment type="caution">
    <text evidence="3">The sequence shown here is derived from an EMBL/GenBank/DDBJ whole genome shotgun (WGS) entry which is preliminary data.</text>
</comment>
<evidence type="ECO:0000259" key="2">
    <source>
        <dbReference type="Pfam" id="PF07727"/>
    </source>
</evidence>
<proteinExistence type="predicted"/>
<feature type="chain" id="PRO_5025439920" description="Reverse transcriptase Ty1/copia-type domain-containing protein" evidence="1">
    <location>
        <begin position="20"/>
        <end position="293"/>
    </location>
</feature>
<evidence type="ECO:0000256" key="1">
    <source>
        <dbReference type="SAM" id="SignalP"/>
    </source>
</evidence>
<keyword evidence="1" id="KW-0732">Signal</keyword>
<dbReference type="EMBL" id="QXFV01000087">
    <property type="protein sequence ID" value="KAE9050277.1"/>
    <property type="molecule type" value="Genomic_DNA"/>
</dbReference>
<gene>
    <name evidence="3" type="ORF">PR001_g2523</name>
</gene>
<reference evidence="3 4" key="1">
    <citation type="submission" date="2018-09" db="EMBL/GenBank/DDBJ databases">
        <title>Genomic investigation of the strawberry pathogen Phytophthora fragariae indicates pathogenicity is determined by transcriptional variation in three key races.</title>
        <authorList>
            <person name="Adams T.M."/>
            <person name="Armitage A.D."/>
            <person name="Sobczyk M.K."/>
            <person name="Bates H.J."/>
            <person name="Dunwell J.M."/>
            <person name="Nellist C.F."/>
            <person name="Harrison R.J."/>
        </authorList>
    </citation>
    <scope>NUCLEOTIDE SEQUENCE [LARGE SCALE GENOMIC DNA]</scope>
    <source>
        <strain evidence="3 4">SCRP249</strain>
    </source>
</reference>
<dbReference type="InterPro" id="IPR013103">
    <property type="entry name" value="RVT_2"/>
</dbReference>
<dbReference type="CDD" id="cd09272">
    <property type="entry name" value="RNase_HI_RT_Ty1"/>
    <property type="match status" value="1"/>
</dbReference>
<dbReference type="Proteomes" id="UP000429607">
    <property type="component" value="Unassembled WGS sequence"/>
</dbReference>
<name>A0A6A3P580_9STRA</name>
<evidence type="ECO:0000313" key="3">
    <source>
        <dbReference type="EMBL" id="KAE9050277.1"/>
    </source>
</evidence>
<dbReference type="Pfam" id="PF07727">
    <property type="entry name" value="RVT_2"/>
    <property type="match status" value="1"/>
</dbReference>
<feature type="domain" description="Reverse transcriptase Ty1/copia-type" evidence="2">
    <location>
        <begin position="31"/>
        <end position="88"/>
    </location>
</feature>
<evidence type="ECO:0000313" key="4">
    <source>
        <dbReference type="Proteomes" id="UP000429607"/>
    </source>
</evidence>
<organism evidence="3 4">
    <name type="scientific">Phytophthora rubi</name>
    <dbReference type="NCBI Taxonomy" id="129364"/>
    <lineage>
        <taxon>Eukaryota</taxon>
        <taxon>Sar</taxon>
        <taxon>Stramenopiles</taxon>
        <taxon>Oomycota</taxon>
        <taxon>Peronosporomycetes</taxon>
        <taxon>Peronosporales</taxon>
        <taxon>Peronosporaceae</taxon>
        <taxon>Phytophthora</taxon>
    </lineage>
</organism>
<feature type="signal peptide" evidence="1">
    <location>
        <begin position="1"/>
        <end position="19"/>
    </location>
</feature>
<dbReference type="PANTHER" id="PTHR11439">
    <property type="entry name" value="GAG-POL-RELATED RETROTRANSPOSON"/>
    <property type="match status" value="1"/>
</dbReference>
<sequence length="293" mass="32477">MMTCQHTLAVCCCAYLLLATNSVDYKTSLFAAFDRKYGFKDEGLVHQFLGVQVEQIADGIRIHQEKYCKEVLERFGFDGAHGSGTPMETNAKFAPNDKQEDDDPLPFDYRAAIGSLMYLDTYTTPDIAFSVGYLGRFVSSPTKKHCGAVNRILRYLVKTSNLGIMYSASDEIADKIVISGYCDADWSNDPETCKSITGHVMTIAGGAVAWAARRQTITAQSTAEAEYVAACEAAMEGRGIVNMLDEALHVVDMKTNLRLGVDDNAAIALAKRPTYSSKTRHIELRWLYFREQV</sequence>